<dbReference type="PANTHER" id="PTHR34129">
    <property type="entry name" value="BLR1139 PROTEIN"/>
    <property type="match status" value="1"/>
</dbReference>
<dbReference type="RefSeq" id="WP_165566758.1">
    <property type="nucleotide sequence ID" value="NZ_SAYU02000052.1"/>
</dbReference>
<gene>
    <name evidence="1" type="ORF">EPD83_014490</name>
</gene>
<keyword evidence="2" id="KW-1185">Reference proteome</keyword>
<dbReference type="Proteomes" id="UP000287866">
    <property type="component" value="Unassembled WGS sequence"/>
</dbReference>
<evidence type="ECO:0000313" key="1">
    <source>
        <dbReference type="EMBL" id="NHA69249.1"/>
    </source>
</evidence>
<dbReference type="AlphaFoldDB" id="A0A8T6R447"/>
<dbReference type="InterPro" id="IPR009297">
    <property type="entry name" value="DUF952"/>
</dbReference>
<accession>A0A8T6R447</accession>
<dbReference type="SUPFAM" id="SSF56399">
    <property type="entry name" value="ADP-ribosylation"/>
    <property type="match status" value="1"/>
</dbReference>
<name>A0A8T6R447_9MICO</name>
<dbReference type="Pfam" id="PF06108">
    <property type="entry name" value="DUF952"/>
    <property type="match status" value="1"/>
</dbReference>
<proteinExistence type="predicted"/>
<dbReference type="EMBL" id="SAYU02000052">
    <property type="protein sequence ID" value="NHA69249.1"/>
    <property type="molecule type" value="Genomic_DNA"/>
</dbReference>
<dbReference type="Gene3D" id="3.20.170.20">
    <property type="entry name" value="Protein of unknown function DUF952"/>
    <property type="match status" value="1"/>
</dbReference>
<organism evidence="1 2">
    <name type="scientific">Phycicoccus flavus</name>
    <dbReference type="NCBI Taxonomy" id="2502783"/>
    <lineage>
        <taxon>Bacteria</taxon>
        <taxon>Bacillati</taxon>
        <taxon>Actinomycetota</taxon>
        <taxon>Actinomycetes</taxon>
        <taxon>Micrococcales</taxon>
        <taxon>Intrasporangiaceae</taxon>
        <taxon>Phycicoccus</taxon>
    </lineage>
</organism>
<protein>
    <submittedName>
        <fullName evidence="1">DUF952 domain-containing protein</fullName>
    </submittedName>
</protein>
<reference evidence="1" key="1">
    <citation type="submission" date="2020-03" db="EMBL/GenBank/DDBJ databases">
        <title>Phycicoccus flavus sp. nov., a novel endophytic actinobacterium isolated from branch of Kandelia candel.</title>
        <authorList>
            <person name="Tuo L."/>
        </authorList>
    </citation>
    <scope>NUCLEOTIDE SEQUENCE</scope>
    <source>
        <strain evidence="1">CMS6Z-2</strain>
    </source>
</reference>
<evidence type="ECO:0000313" key="2">
    <source>
        <dbReference type="Proteomes" id="UP000287866"/>
    </source>
</evidence>
<comment type="caution">
    <text evidence="1">The sequence shown here is derived from an EMBL/GenBank/DDBJ whole genome shotgun (WGS) entry which is preliminary data.</text>
</comment>
<dbReference type="PANTHER" id="PTHR34129:SF1">
    <property type="entry name" value="DUF952 DOMAIN-CONTAINING PROTEIN"/>
    <property type="match status" value="1"/>
</dbReference>
<sequence>MSAPLFHVADAAEWRAALGTGRYERSTRGASLAEVGFVHLATADQWRGVLGRFYADHDGDLLLLEVDPDRLEAPLRWEPVGPSGEEFPHLYGPLPVAAVVAASPLGNG</sequence>